<feature type="compositionally biased region" description="Polar residues" evidence="1">
    <location>
        <begin position="43"/>
        <end position="53"/>
    </location>
</feature>
<protein>
    <submittedName>
        <fullName evidence="2">Uncharacterized protein</fullName>
    </submittedName>
</protein>
<evidence type="ECO:0000313" key="3">
    <source>
        <dbReference type="Proteomes" id="UP000011713"/>
    </source>
</evidence>
<dbReference type="AlphaFoldDB" id="M4C495"/>
<evidence type="ECO:0000256" key="1">
    <source>
        <dbReference type="SAM" id="MobiDB-lite"/>
    </source>
</evidence>
<dbReference type="InParanoid" id="M4C495"/>
<proteinExistence type="predicted"/>
<reference evidence="3" key="1">
    <citation type="journal article" date="2010" name="Science">
        <title>Signatures of adaptation to obligate biotrophy in the Hyaloperonospora arabidopsidis genome.</title>
        <authorList>
            <person name="Baxter L."/>
            <person name="Tripathy S."/>
            <person name="Ishaque N."/>
            <person name="Boot N."/>
            <person name="Cabral A."/>
            <person name="Kemen E."/>
            <person name="Thines M."/>
            <person name="Ah-Fong A."/>
            <person name="Anderson R."/>
            <person name="Badejoko W."/>
            <person name="Bittner-Eddy P."/>
            <person name="Boore J.L."/>
            <person name="Chibucos M.C."/>
            <person name="Coates M."/>
            <person name="Dehal P."/>
            <person name="Delehaunty K."/>
            <person name="Dong S."/>
            <person name="Downton P."/>
            <person name="Dumas B."/>
            <person name="Fabro G."/>
            <person name="Fronick C."/>
            <person name="Fuerstenberg S.I."/>
            <person name="Fulton L."/>
            <person name="Gaulin E."/>
            <person name="Govers F."/>
            <person name="Hughes L."/>
            <person name="Humphray S."/>
            <person name="Jiang R.H."/>
            <person name="Judelson H."/>
            <person name="Kamoun S."/>
            <person name="Kyung K."/>
            <person name="Meijer H."/>
            <person name="Minx P."/>
            <person name="Morris P."/>
            <person name="Nelson J."/>
            <person name="Phuntumart V."/>
            <person name="Qutob D."/>
            <person name="Rehmany A."/>
            <person name="Rougon-Cardoso A."/>
            <person name="Ryden P."/>
            <person name="Torto-Alalibo T."/>
            <person name="Studholme D."/>
            <person name="Wang Y."/>
            <person name="Win J."/>
            <person name="Wood J."/>
            <person name="Clifton S.W."/>
            <person name="Rogers J."/>
            <person name="Van den Ackerveken G."/>
            <person name="Jones J.D."/>
            <person name="McDowell J.M."/>
            <person name="Beynon J."/>
            <person name="Tyler B.M."/>
        </authorList>
    </citation>
    <scope>NUCLEOTIDE SEQUENCE [LARGE SCALE GENOMIC DNA]</scope>
    <source>
        <strain evidence="3">Emoy2</strain>
    </source>
</reference>
<sequence length="276" mass="29875">MDNGKSRAPRAPRYRTQHSGRPAADATATSAQPSRAEQVFGPKQTTGSGNQQAGKGAKSTKPAAPTKTRAPLTAAQKRADALKELDQLVRGHENTTETVMATDSSGNASSSTPQTRNTARDIAFAEVDHAHHVVDRLILAAANVQKKSLKKKAEYFKSHARELKFALAQKPTPTSAAPIIDVDASVLPLLGYKYRMAKVEAIRVSEEATSANLVLKAKVRKLDRPPHQVTPDLALNTPHEQLQFEIPPAIKAGHIPARSRATIQRLLHTFDIDESV</sequence>
<feature type="compositionally biased region" description="Basic residues" evidence="1">
    <location>
        <begin position="7"/>
        <end position="18"/>
    </location>
</feature>
<dbReference type="EnsemblProtists" id="HpaT813913">
    <property type="protein sequence ID" value="HpaP813913"/>
    <property type="gene ID" value="HpaG813913"/>
</dbReference>
<name>M4C495_HYAAE</name>
<dbReference type="HOGENOM" id="CLU_088094_0_0_1"/>
<reference evidence="2" key="2">
    <citation type="submission" date="2015-06" db="UniProtKB">
        <authorList>
            <consortium name="EnsemblProtists"/>
        </authorList>
    </citation>
    <scope>IDENTIFICATION</scope>
    <source>
        <strain evidence="2">Emoy2</strain>
    </source>
</reference>
<dbReference type="Proteomes" id="UP000011713">
    <property type="component" value="Unassembled WGS sequence"/>
</dbReference>
<feature type="region of interest" description="Disordered" evidence="1">
    <location>
        <begin position="1"/>
        <end position="74"/>
    </location>
</feature>
<keyword evidence="3" id="KW-1185">Reference proteome</keyword>
<accession>M4C495</accession>
<organism evidence="2 3">
    <name type="scientific">Hyaloperonospora arabidopsidis (strain Emoy2)</name>
    <name type="common">Downy mildew agent</name>
    <name type="synonym">Peronospora arabidopsidis</name>
    <dbReference type="NCBI Taxonomy" id="559515"/>
    <lineage>
        <taxon>Eukaryota</taxon>
        <taxon>Sar</taxon>
        <taxon>Stramenopiles</taxon>
        <taxon>Oomycota</taxon>
        <taxon>Peronosporomycetes</taxon>
        <taxon>Peronosporales</taxon>
        <taxon>Peronosporaceae</taxon>
        <taxon>Hyaloperonospora</taxon>
    </lineage>
</organism>
<dbReference type="VEuPathDB" id="FungiDB:HpaG813913"/>
<evidence type="ECO:0000313" key="2">
    <source>
        <dbReference type="EnsemblProtists" id="HpaP813913"/>
    </source>
</evidence>
<dbReference type="EMBL" id="JH598212">
    <property type="status" value="NOT_ANNOTATED_CDS"/>
    <property type="molecule type" value="Genomic_DNA"/>
</dbReference>